<proteinExistence type="predicted"/>
<dbReference type="AlphaFoldDB" id="A0A1B1T8V6"/>
<protein>
    <recommendedName>
        <fullName evidence="3">DUF2299 domain-containing protein</fullName>
    </recommendedName>
</protein>
<evidence type="ECO:0000256" key="1">
    <source>
        <dbReference type="SAM" id="MobiDB-lite"/>
    </source>
</evidence>
<reference evidence="2" key="2">
    <citation type="journal article" date="2015" name="ISME J.">
        <title>A new class of marine Euryarchaeota group II from the Mediterranean deep chlorophyll maximum.</title>
        <authorList>
            <person name="Martin-Cuadrado A.B."/>
            <person name="Garcia-Heredia I."/>
            <person name="Molto A.G."/>
            <person name="Lopez-Ubeda R."/>
            <person name="Kimes N."/>
            <person name="Lopez-Garcia P."/>
            <person name="Moreira D."/>
            <person name="Rodriguez-Valera F."/>
        </authorList>
    </citation>
    <scope>NUCLEOTIDE SEQUENCE</scope>
</reference>
<dbReference type="EMBL" id="KP211795">
    <property type="protein sequence ID" value="ANV78724.1"/>
    <property type="molecule type" value="Genomic_DNA"/>
</dbReference>
<dbReference type="EMBL" id="KP211794">
    <property type="protein sequence ID" value="ANV78703.1"/>
    <property type="molecule type" value="Genomic_DNA"/>
</dbReference>
<feature type="region of interest" description="Disordered" evidence="1">
    <location>
        <begin position="175"/>
        <end position="213"/>
    </location>
</feature>
<evidence type="ECO:0008006" key="3">
    <source>
        <dbReference type="Google" id="ProtNLM"/>
    </source>
</evidence>
<dbReference type="Gene3D" id="3.30.1460.10">
    <property type="match status" value="1"/>
</dbReference>
<evidence type="ECO:0000313" key="2">
    <source>
        <dbReference type="EMBL" id="ANV78703.1"/>
    </source>
</evidence>
<name>A0A1B1T8V6_9ARCH</name>
<dbReference type="InterPro" id="IPR018747">
    <property type="entry name" value="DUF2299"/>
</dbReference>
<sequence length="213" mass="24928">MPQSYVIVNAQDAINYIKNWLNSESLEYKEINDNQALIHLHCKYPPTRQGHIFNIVIPKRRNLILIYTVTRVDEGQQKTMIEQSNTDREEWEYWLHNTRLELTNSDLDWVLHIGHKSDKSGPLQAFNLSRPIWFDGLNQNEFMHTMRKLWLIKLSLIHKIKFTFGKGIGKPGPVDDWTSRTAKKTSITESEKTQIDTDESGGFGKEFDPSKWI</sequence>
<accession>A0A1B1T8V6</accession>
<organism evidence="2">
    <name type="scientific">uncultured Poseidoniia archaeon</name>
    <dbReference type="NCBI Taxonomy" id="1697135"/>
    <lineage>
        <taxon>Archaea</taxon>
        <taxon>Methanobacteriati</taxon>
        <taxon>Thermoplasmatota</taxon>
        <taxon>Candidatus Poseidoniia</taxon>
        <taxon>environmental samples</taxon>
    </lineage>
</organism>
<reference evidence="2" key="1">
    <citation type="submission" date="2014-11" db="EMBL/GenBank/DDBJ databases">
        <authorList>
            <person name="Zhu J."/>
            <person name="Qi W."/>
            <person name="Song R."/>
        </authorList>
    </citation>
    <scope>NUCLEOTIDE SEQUENCE</scope>
</reference>
<dbReference type="Pfam" id="PF10061">
    <property type="entry name" value="DUF2299"/>
    <property type="match status" value="1"/>
</dbReference>